<protein>
    <submittedName>
        <fullName evidence="8">Matrixin family metalloprotease</fullName>
        <ecNumber evidence="8">3.4.24.-</ecNumber>
    </submittedName>
</protein>
<organism evidence="8 9">
    <name type="scientific">Arthrobacter methylotrophus</name>
    <dbReference type="NCBI Taxonomy" id="121291"/>
    <lineage>
        <taxon>Bacteria</taxon>
        <taxon>Bacillati</taxon>
        <taxon>Actinomycetota</taxon>
        <taxon>Actinomycetes</taxon>
        <taxon>Micrococcales</taxon>
        <taxon>Micrococcaceae</taxon>
        <taxon>Arthrobacter</taxon>
    </lineage>
</organism>
<keyword evidence="1" id="KW-0645">Protease</keyword>
<dbReference type="SUPFAM" id="SSF55486">
    <property type="entry name" value="Metalloproteases ('zincins'), catalytic domain"/>
    <property type="match status" value="1"/>
</dbReference>
<evidence type="ECO:0000259" key="7">
    <source>
        <dbReference type="SMART" id="SM00235"/>
    </source>
</evidence>
<dbReference type="Pfam" id="PF00413">
    <property type="entry name" value="Peptidase_M10"/>
    <property type="match status" value="1"/>
</dbReference>
<comment type="caution">
    <text evidence="8">The sequence shown here is derived from an EMBL/GenBank/DDBJ whole genome shotgun (WGS) entry which is preliminary data.</text>
</comment>
<dbReference type="Gene3D" id="3.40.390.10">
    <property type="entry name" value="Collagenase (Catalytic Domain)"/>
    <property type="match status" value="1"/>
</dbReference>
<dbReference type="EC" id="3.4.24.-" evidence="8"/>
<evidence type="ECO:0000256" key="2">
    <source>
        <dbReference type="ARBA" id="ARBA00022723"/>
    </source>
</evidence>
<reference evidence="8 9" key="1">
    <citation type="submission" date="2024-09" db="EMBL/GenBank/DDBJ databases">
        <authorList>
            <person name="Sun Q."/>
            <person name="Mori K."/>
        </authorList>
    </citation>
    <scope>NUCLEOTIDE SEQUENCE [LARGE SCALE GENOMIC DNA]</scope>
    <source>
        <strain evidence="8 9">JCM 13519</strain>
    </source>
</reference>
<proteinExistence type="predicted"/>
<evidence type="ECO:0000313" key="8">
    <source>
        <dbReference type="EMBL" id="MFB9714324.1"/>
    </source>
</evidence>
<dbReference type="GO" id="GO:0008237">
    <property type="term" value="F:metallopeptidase activity"/>
    <property type="evidence" value="ECO:0007669"/>
    <property type="project" value="UniProtKB-KW"/>
</dbReference>
<dbReference type="Proteomes" id="UP001589536">
    <property type="component" value="Unassembled WGS sequence"/>
</dbReference>
<accession>A0ABV5UR46</accession>
<keyword evidence="4" id="KW-0862">Zinc</keyword>
<feature type="transmembrane region" description="Helical" evidence="6">
    <location>
        <begin position="137"/>
        <end position="156"/>
    </location>
</feature>
<feature type="domain" description="Peptidase metallopeptidase" evidence="7">
    <location>
        <begin position="232"/>
        <end position="420"/>
    </location>
</feature>
<keyword evidence="6" id="KW-0472">Membrane</keyword>
<sequence length="427" mass="45084">MGDQPLDVTDPPLTRRELRRREEVARAPQPAPEAIPEQPPPPAPIPAAAPFPGPRSSPSGRVPQWAIDEAAGRPVQDTAWRSPSRPLYDWQATRDVPAAAAYVPPAVRRRSPAKRFFRALGRAIGDFFGGLWNLIKFLILSAIFTAAIWNALTYLAPGFTSETGRLLASHGISSPALNPVAPPYSGAKPQGAGSADGKAPPSGVEESDHHLGTPAPVPGSSNSYAFMGKGTDQPFISYDPCRPIHYVVRPTNAPADSAKIIAEAVSSVSRATGFVFINDGPTDEAPSTDRPAYQPQRYGNRWAPVLFAWETQAEQPMFTDNLIPGSKTTLGLGGSMAVTVDGKDAAYVTGQVRLNAAALGTMSYGTDGYATVAAAVKHELGHVVGLDHVADPTQLMAPSMSGQVHDFGSGDLTGLAMLGNGKCRPNV</sequence>
<name>A0ABV5UR46_9MICC</name>
<keyword evidence="9" id="KW-1185">Reference proteome</keyword>
<dbReference type="InterPro" id="IPR006026">
    <property type="entry name" value="Peptidase_Metallo"/>
</dbReference>
<evidence type="ECO:0000256" key="6">
    <source>
        <dbReference type="SAM" id="Phobius"/>
    </source>
</evidence>
<evidence type="ECO:0000256" key="3">
    <source>
        <dbReference type="ARBA" id="ARBA00022801"/>
    </source>
</evidence>
<dbReference type="EMBL" id="JBHMBH010000019">
    <property type="protein sequence ID" value="MFB9714324.1"/>
    <property type="molecule type" value="Genomic_DNA"/>
</dbReference>
<keyword evidence="8" id="KW-0482">Metalloprotease</keyword>
<dbReference type="SMART" id="SM00235">
    <property type="entry name" value="ZnMc"/>
    <property type="match status" value="1"/>
</dbReference>
<dbReference type="InterPro" id="IPR024079">
    <property type="entry name" value="MetalloPept_cat_dom_sf"/>
</dbReference>
<feature type="region of interest" description="Disordered" evidence="5">
    <location>
        <begin position="179"/>
        <end position="215"/>
    </location>
</feature>
<gene>
    <name evidence="8" type="ORF">ACFFPI_09335</name>
</gene>
<dbReference type="RefSeq" id="WP_345044443.1">
    <property type="nucleotide sequence ID" value="NZ_BAABED010000001.1"/>
</dbReference>
<keyword evidence="3 8" id="KW-0378">Hydrolase</keyword>
<keyword evidence="6" id="KW-0812">Transmembrane</keyword>
<evidence type="ECO:0000256" key="1">
    <source>
        <dbReference type="ARBA" id="ARBA00022670"/>
    </source>
</evidence>
<keyword evidence="6" id="KW-1133">Transmembrane helix</keyword>
<feature type="compositionally biased region" description="Pro residues" evidence="5">
    <location>
        <begin position="29"/>
        <end position="55"/>
    </location>
</feature>
<evidence type="ECO:0000256" key="5">
    <source>
        <dbReference type="SAM" id="MobiDB-lite"/>
    </source>
</evidence>
<feature type="compositionally biased region" description="Basic and acidic residues" evidence="5">
    <location>
        <begin position="13"/>
        <end position="25"/>
    </location>
</feature>
<evidence type="ECO:0000313" key="9">
    <source>
        <dbReference type="Proteomes" id="UP001589536"/>
    </source>
</evidence>
<dbReference type="InterPro" id="IPR001818">
    <property type="entry name" value="Pept_M10_metallopeptidase"/>
</dbReference>
<feature type="region of interest" description="Disordered" evidence="5">
    <location>
        <begin position="1"/>
        <end position="62"/>
    </location>
</feature>
<evidence type="ECO:0000256" key="4">
    <source>
        <dbReference type="ARBA" id="ARBA00022833"/>
    </source>
</evidence>
<keyword evidence="2" id="KW-0479">Metal-binding</keyword>